<sequence>MPICSSIAICAFAVVGKIFAPTQDLMKKLVRLPHWSVGRHPYCAGQLGSSKNDPSIFLTDRPLLINAIKVPAPDSFK</sequence>
<comment type="caution">
    <text evidence="1">The sequence shown here is derived from an EMBL/GenBank/DDBJ whole genome shotgun (WGS) entry which is preliminary data.</text>
</comment>
<dbReference type="EMBL" id="BGPR01052022">
    <property type="protein sequence ID" value="GBO28908.1"/>
    <property type="molecule type" value="Genomic_DNA"/>
</dbReference>
<evidence type="ECO:0000313" key="2">
    <source>
        <dbReference type="Proteomes" id="UP000499080"/>
    </source>
</evidence>
<accession>A0A4Y2VX20</accession>
<dbReference type="Proteomes" id="UP000499080">
    <property type="component" value="Unassembled WGS sequence"/>
</dbReference>
<organism evidence="1 2">
    <name type="scientific">Araneus ventricosus</name>
    <name type="common">Orbweaver spider</name>
    <name type="synonym">Epeira ventricosa</name>
    <dbReference type="NCBI Taxonomy" id="182803"/>
    <lineage>
        <taxon>Eukaryota</taxon>
        <taxon>Metazoa</taxon>
        <taxon>Ecdysozoa</taxon>
        <taxon>Arthropoda</taxon>
        <taxon>Chelicerata</taxon>
        <taxon>Arachnida</taxon>
        <taxon>Araneae</taxon>
        <taxon>Araneomorphae</taxon>
        <taxon>Entelegynae</taxon>
        <taxon>Araneoidea</taxon>
        <taxon>Araneidae</taxon>
        <taxon>Araneus</taxon>
    </lineage>
</organism>
<evidence type="ECO:0000313" key="1">
    <source>
        <dbReference type="EMBL" id="GBO28908.1"/>
    </source>
</evidence>
<dbReference type="AlphaFoldDB" id="A0A4Y2VX20"/>
<gene>
    <name evidence="1" type="ORF">AVEN_155515_1</name>
</gene>
<name>A0A4Y2VX20_ARAVE</name>
<reference evidence="1 2" key="1">
    <citation type="journal article" date="2019" name="Sci. Rep.">
        <title>Orb-weaving spider Araneus ventricosus genome elucidates the spidroin gene catalogue.</title>
        <authorList>
            <person name="Kono N."/>
            <person name="Nakamura H."/>
            <person name="Ohtoshi R."/>
            <person name="Moran D.A.P."/>
            <person name="Shinohara A."/>
            <person name="Yoshida Y."/>
            <person name="Fujiwara M."/>
            <person name="Mori M."/>
            <person name="Tomita M."/>
            <person name="Arakawa K."/>
        </authorList>
    </citation>
    <scope>NUCLEOTIDE SEQUENCE [LARGE SCALE GENOMIC DNA]</scope>
</reference>
<proteinExistence type="predicted"/>
<protein>
    <submittedName>
        <fullName evidence="1">Uncharacterized protein</fullName>
    </submittedName>
</protein>
<keyword evidence="2" id="KW-1185">Reference proteome</keyword>